<dbReference type="PANTHER" id="PTHR37488:SF2">
    <property type="entry name" value="DUF1275 DOMAIN-CONTAINING PROTEIN"/>
    <property type="match status" value="1"/>
</dbReference>
<comment type="caution">
    <text evidence="2">The sequence shown here is derived from an EMBL/GenBank/DDBJ whole genome shotgun (WGS) entry which is preliminary data.</text>
</comment>
<dbReference type="AlphaFoldDB" id="A0A1V6PTZ5"/>
<feature type="transmembrane region" description="Helical" evidence="1">
    <location>
        <begin position="135"/>
        <end position="154"/>
    </location>
</feature>
<feature type="transmembrane region" description="Helical" evidence="1">
    <location>
        <begin position="193"/>
        <end position="209"/>
    </location>
</feature>
<gene>
    <name evidence="2" type="ORF">PENANT_c035G06851</name>
</gene>
<evidence type="ECO:0000313" key="3">
    <source>
        <dbReference type="Proteomes" id="UP000191672"/>
    </source>
</evidence>
<protein>
    <recommendedName>
        <fullName evidence="4">DUF1275 domain protein</fullName>
    </recommendedName>
</protein>
<dbReference type="OrthoDB" id="5223589at2759"/>
<keyword evidence="3" id="KW-1185">Reference proteome</keyword>
<dbReference type="PANTHER" id="PTHR37488">
    <property type="entry name" value="DUF1275 DOMAIN-CONTAINING PROTEIN"/>
    <property type="match status" value="1"/>
</dbReference>
<reference evidence="3" key="1">
    <citation type="journal article" date="2017" name="Nat. Microbiol.">
        <title>Global analysis of biosynthetic gene clusters reveals vast potential of secondary metabolite production in Penicillium species.</title>
        <authorList>
            <person name="Nielsen J.C."/>
            <person name="Grijseels S."/>
            <person name="Prigent S."/>
            <person name="Ji B."/>
            <person name="Dainat J."/>
            <person name="Nielsen K.F."/>
            <person name="Frisvad J.C."/>
            <person name="Workman M."/>
            <person name="Nielsen J."/>
        </authorList>
    </citation>
    <scope>NUCLEOTIDE SEQUENCE [LARGE SCALE GENOMIC DNA]</scope>
    <source>
        <strain evidence="3">IBT 31811</strain>
    </source>
</reference>
<feature type="transmembrane region" description="Helical" evidence="1">
    <location>
        <begin position="106"/>
        <end position="129"/>
    </location>
</feature>
<dbReference type="InterPro" id="IPR010699">
    <property type="entry name" value="DUF1275"/>
</dbReference>
<feature type="transmembrane region" description="Helical" evidence="1">
    <location>
        <begin position="215"/>
        <end position="235"/>
    </location>
</feature>
<proteinExistence type="predicted"/>
<dbReference type="Proteomes" id="UP000191672">
    <property type="component" value="Unassembled WGS sequence"/>
</dbReference>
<evidence type="ECO:0000256" key="1">
    <source>
        <dbReference type="SAM" id="Phobius"/>
    </source>
</evidence>
<name>A0A1V6PTZ5_9EURO</name>
<dbReference type="Pfam" id="PF06912">
    <property type="entry name" value="DUF1275"/>
    <property type="match status" value="1"/>
</dbReference>
<dbReference type="EMBL" id="MDYN01000035">
    <property type="protein sequence ID" value="OQD80478.1"/>
    <property type="molecule type" value="Genomic_DNA"/>
</dbReference>
<organism evidence="2 3">
    <name type="scientific">Penicillium antarcticum</name>
    <dbReference type="NCBI Taxonomy" id="416450"/>
    <lineage>
        <taxon>Eukaryota</taxon>
        <taxon>Fungi</taxon>
        <taxon>Dikarya</taxon>
        <taxon>Ascomycota</taxon>
        <taxon>Pezizomycotina</taxon>
        <taxon>Eurotiomycetes</taxon>
        <taxon>Eurotiomycetidae</taxon>
        <taxon>Eurotiales</taxon>
        <taxon>Aspergillaceae</taxon>
        <taxon>Penicillium</taxon>
    </lineage>
</organism>
<accession>A0A1V6PTZ5</accession>
<evidence type="ECO:0008006" key="4">
    <source>
        <dbReference type="Google" id="ProtNLM"/>
    </source>
</evidence>
<keyword evidence="1" id="KW-1133">Transmembrane helix</keyword>
<keyword evidence="1" id="KW-0812">Transmembrane</keyword>
<sequence length="245" mass="26456">MAQSPEEPSRLWSYLTEDLREDLMLESELLLLSFATGIQDAASWVDYGCFASNQTGNTLFLAIGAAGFGGNSNSLPNIGMSLGAFLAGGLIIGQIGHYFGARKRLWLFISSLLQTAMVYTAAAIQYQVIVSREGPAALVVLFLLAFSSGAQVALGRSLKITDITTAMATAAYIDVMADSNLLKLKNRQRNRRVGFLLMLTAGCFAGAFMERAVNSTFSIVMCAVGKTLVTFAFLFNEPIKEKSEM</sequence>
<feature type="transmembrane region" description="Helical" evidence="1">
    <location>
        <begin position="78"/>
        <end position="99"/>
    </location>
</feature>
<evidence type="ECO:0000313" key="2">
    <source>
        <dbReference type="EMBL" id="OQD80478.1"/>
    </source>
</evidence>
<dbReference type="STRING" id="416450.A0A1V6PTZ5"/>
<keyword evidence="1" id="KW-0472">Membrane</keyword>